<protein>
    <recommendedName>
        <fullName evidence="3">26S proteasome non-ATPase regulatory subunit 5</fullName>
    </recommendedName>
</protein>
<dbReference type="EMBL" id="JAPFFF010000006">
    <property type="protein sequence ID" value="KAK8887053.1"/>
    <property type="molecule type" value="Genomic_DNA"/>
</dbReference>
<accession>A0ABR2K867</accession>
<name>A0ABR2K867_9EUKA</name>
<organism evidence="1 2">
    <name type="scientific">Tritrichomonas musculus</name>
    <dbReference type="NCBI Taxonomy" id="1915356"/>
    <lineage>
        <taxon>Eukaryota</taxon>
        <taxon>Metamonada</taxon>
        <taxon>Parabasalia</taxon>
        <taxon>Tritrichomonadida</taxon>
        <taxon>Tritrichomonadidae</taxon>
        <taxon>Tritrichomonas</taxon>
    </lineage>
</organism>
<dbReference type="Proteomes" id="UP001470230">
    <property type="component" value="Unassembled WGS sequence"/>
</dbReference>
<evidence type="ECO:0008006" key="3">
    <source>
        <dbReference type="Google" id="ProtNLM"/>
    </source>
</evidence>
<evidence type="ECO:0000313" key="2">
    <source>
        <dbReference type="Proteomes" id="UP001470230"/>
    </source>
</evidence>
<evidence type="ECO:0000313" key="1">
    <source>
        <dbReference type="EMBL" id="KAK8887053.1"/>
    </source>
</evidence>
<comment type="caution">
    <text evidence="1">The sequence shown here is derived from an EMBL/GenBank/DDBJ whole genome shotgun (WGS) entry which is preliminary data.</text>
</comment>
<reference evidence="1 2" key="1">
    <citation type="submission" date="2024-04" db="EMBL/GenBank/DDBJ databases">
        <title>Tritrichomonas musculus Genome.</title>
        <authorList>
            <person name="Alves-Ferreira E."/>
            <person name="Grigg M."/>
            <person name="Lorenzi H."/>
            <person name="Galac M."/>
        </authorList>
    </citation>
    <scope>NUCLEOTIDE SEQUENCE [LARGE SCALE GENOMIC DNA]</scope>
    <source>
        <strain evidence="1 2">EAF2021</strain>
    </source>
</reference>
<keyword evidence="2" id="KW-1185">Reference proteome</keyword>
<dbReference type="SUPFAM" id="SSF48371">
    <property type="entry name" value="ARM repeat"/>
    <property type="match status" value="1"/>
</dbReference>
<sequence length="404" mass="45683">MNQTDNNDVRMIDRQDNKTTNISEEEIERAYKDFESGSEQLHLHSLKFFVDALKSDNNKMIVTKYGKELIGFFLIMSEHGLTDEIQALALICVSLCYEHQILTLKAISKPEYIGFLINKKLMHSIPEANAVLHILSTIVSEKSKFVEIILGYDIFKIIPNLPPETEFGELVDVLLQQIVNVTPEINSIVSLIPMMLSSPNSVNVCHGLQCVNILISRNWNCFDFDGFHSTFPQFLLSENPAIASTAFSLLRKFPPNEDDIKAVLQRISNGGNISLHAISYFIDTQQLWENSPSPDLFNCIISCISKSKYNVVSRALKLLMPSLKASGLKFDSSQVQQLCNFLSDKDVSQHILPALCFIWDRIQTTDNTDWFTEEIGKYDSDIEELTSSSNDEIAELASKLLQIM</sequence>
<dbReference type="InterPro" id="IPR016024">
    <property type="entry name" value="ARM-type_fold"/>
</dbReference>
<proteinExistence type="predicted"/>
<gene>
    <name evidence="1" type="ORF">M9Y10_038089</name>
</gene>